<sequence length="237" mass="27064">MQRILRYFSHSYIESKGISVDQFNQVADHSNTLWYWLMRRHAGHMSALLSTRNAAFAKLLAQIIRLRAHYPDHLIKSIRLDNAGEFTSKLSMTTACLLGLMLSIQFPMCIPRMVSQRLPLNEFKWSPGHWSCAPIFLSLPGGMQYWHAAMLIRLRPTATQAFSAQQLVTGYEPSISHLRIFGLCPFYVPITPPQRLRWVLRDEWKVADSLPDAFSDLAKVTRSHIPAANVPARMESA</sequence>
<proteinExistence type="predicted"/>
<accession>A0AAW1X1Y4</accession>
<name>A0AAW1X1Y4_RUBAR</name>
<gene>
    <name evidence="1" type="ORF">M0R45_018198</name>
</gene>
<dbReference type="EMBL" id="JBEDUW010000004">
    <property type="protein sequence ID" value="KAK9930893.1"/>
    <property type="molecule type" value="Genomic_DNA"/>
</dbReference>
<evidence type="ECO:0000313" key="2">
    <source>
        <dbReference type="Proteomes" id="UP001457282"/>
    </source>
</evidence>
<protein>
    <recommendedName>
        <fullName evidence="3">Integrase catalytic domain-containing protein</fullName>
    </recommendedName>
</protein>
<evidence type="ECO:0008006" key="3">
    <source>
        <dbReference type="Google" id="ProtNLM"/>
    </source>
</evidence>
<evidence type="ECO:0000313" key="1">
    <source>
        <dbReference type="EMBL" id="KAK9930893.1"/>
    </source>
</evidence>
<organism evidence="1 2">
    <name type="scientific">Rubus argutus</name>
    <name type="common">Southern blackberry</name>
    <dbReference type="NCBI Taxonomy" id="59490"/>
    <lineage>
        <taxon>Eukaryota</taxon>
        <taxon>Viridiplantae</taxon>
        <taxon>Streptophyta</taxon>
        <taxon>Embryophyta</taxon>
        <taxon>Tracheophyta</taxon>
        <taxon>Spermatophyta</taxon>
        <taxon>Magnoliopsida</taxon>
        <taxon>eudicotyledons</taxon>
        <taxon>Gunneridae</taxon>
        <taxon>Pentapetalae</taxon>
        <taxon>rosids</taxon>
        <taxon>fabids</taxon>
        <taxon>Rosales</taxon>
        <taxon>Rosaceae</taxon>
        <taxon>Rosoideae</taxon>
        <taxon>Rosoideae incertae sedis</taxon>
        <taxon>Rubus</taxon>
    </lineage>
</organism>
<dbReference type="AlphaFoldDB" id="A0AAW1X1Y4"/>
<comment type="caution">
    <text evidence="1">The sequence shown here is derived from an EMBL/GenBank/DDBJ whole genome shotgun (WGS) entry which is preliminary data.</text>
</comment>
<keyword evidence="2" id="KW-1185">Reference proteome</keyword>
<reference evidence="1 2" key="1">
    <citation type="journal article" date="2023" name="G3 (Bethesda)">
        <title>A chromosome-length genome assembly and annotation of blackberry (Rubus argutus, cv. 'Hillquist').</title>
        <authorList>
            <person name="Bruna T."/>
            <person name="Aryal R."/>
            <person name="Dudchenko O."/>
            <person name="Sargent D.J."/>
            <person name="Mead D."/>
            <person name="Buti M."/>
            <person name="Cavallini A."/>
            <person name="Hytonen T."/>
            <person name="Andres J."/>
            <person name="Pham M."/>
            <person name="Weisz D."/>
            <person name="Mascagni F."/>
            <person name="Usai G."/>
            <person name="Natali L."/>
            <person name="Bassil N."/>
            <person name="Fernandez G.E."/>
            <person name="Lomsadze A."/>
            <person name="Armour M."/>
            <person name="Olukolu B."/>
            <person name="Poorten T."/>
            <person name="Britton C."/>
            <person name="Davik J."/>
            <person name="Ashrafi H."/>
            <person name="Aiden E.L."/>
            <person name="Borodovsky M."/>
            <person name="Worthington M."/>
        </authorList>
    </citation>
    <scope>NUCLEOTIDE SEQUENCE [LARGE SCALE GENOMIC DNA]</scope>
    <source>
        <strain evidence="1">PI 553951</strain>
    </source>
</reference>
<dbReference type="Proteomes" id="UP001457282">
    <property type="component" value="Unassembled WGS sequence"/>
</dbReference>